<dbReference type="KEGG" id="vai:BU251_01885"/>
<dbReference type="OrthoDB" id="4796411at2"/>
<dbReference type="RefSeq" id="WP_128699204.1">
    <property type="nucleotide sequence ID" value="NZ_CP019384.1"/>
</dbReference>
<keyword evidence="1" id="KW-1133">Transmembrane helix</keyword>
<keyword evidence="4" id="KW-1185">Reference proteome</keyword>
<keyword evidence="1" id="KW-0812">Transmembrane</keyword>
<dbReference type="InterPro" id="IPR029044">
    <property type="entry name" value="Nucleotide-diphossugar_trans"/>
</dbReference>
<dbReference type="AlphaFoldDB" id="A0A410P2Z2"/>
<sequence>MIFTYSRCNLDRRQRTLQRFFEILPGATSWGILLGFILLSLWEPLVAAALIIAFDLYWILRLFYMNIFLALSYARLSWERKTDWLKRIDDTRDIDRSLRRPQAASSGNKLPEIISEVINRRELAELKNSGQTVPSYDDIYQLVIMPVVRESRDIVEPGIKSLSEGAFPSRRILVVLAVEERSSPEIRDAAQRLAAEYRGRFLEFLVTLHPDGIAGEARVKGANATFAAKVAVGFFTEKNIPFENVIVSCFDADTIVNPDYFNCLTYSYIVTPNRTQASYQPIPVYHNNIWEAPAFARVLDIGSSFFQLIEATNPEQLVTFSSHSMSFQALVDVGYWPVDMISDDSAIFWKSYIHYDGRYRVIPLATTLSMDITQAKTWRKTLVNVYKQKRRWAWGVENFPILMRAFLGSPTIPLRQKLRHSFKLFEGHISWATWPFLLTFIGWLPTLFAGREFSHTVLYYTGPRITTTIFSLASIGLLNCIILSLLLLPKNPAKNTFWTKMGQALEWLSVPFIMIFLSGMPALDAQTRLALAKRLEFWVTEKERKKAADK</sequence>
<feature type="domain" description="Glycosyltransferase 2-like" evidence="2">
    <location>
        <begin position="247"/>
        <end position="461"/>
    </location>
</feature>
<dbReference type="Pfam" id="PF13632">
    <property type="entry name" value="Glyco_trans_2_3"/>
    <property type="match status" value="1"/>
</dbReference>
<dbReference type="EMBL" id="CP019384">
    <property type="protein sequence ID" value="QAT16565.1"/>
    <property type="molecule type" value="Genomic_DNA"/>
</dbReference>
<proteinExistence type="predicted"/>
<gene>
    <name evidence="3" type="ORF">BU251_01885</name>
</gene>
<dbReference type="PANTHER" id="PTHR36851">
    <property type="entry name" value="UNNAMED PRODUCT"/>
    <property type="match status" value="1"/>
</dbReference>
<evidence type="ECO:0000313" key="3">
    <source>
        <dbReference type="EMBL" id="QAT16565.1"/>
    </source>
</evidence>
<organism evidence="3 4">
    <name type="scientific">Velamenicoccus archaeovorus</name>
    <dbReference type="NCBI Taxonomy" id="1930593"/>
    <lineage>
        <taxon>Bacteria</taxon>
        <taxon>Pseudomonadati</taxon>
        <taxon>Candidatus Omnitrophota</taxon>
        <taxon>Candidatus Velamenicoccus</taxon>
    </lineage>
</organism>
<dbReference type="Proteomes" id="UP000287243">
    <property type="component" value="Chromosome"/>
</dbReference>
<evidence type="ECO:0000313" key="4">
    <source>
        <dbReference type="Proteomes" id="UP000287243"/>
    </source>
</evidence>
<feature type="transmembrane region" description="Helical" evidence="1">
    <location>
        <begin position="429"/>
        <end position="449"/>
    </location>
</feature>
<dbReference type="InterPro" id="IPR001173">
    <property type="entry name" value="Glyco_trans_2-like"/>
</dbReference>
<feature type="transmembrane region" description="Helical" evidence="1">
    <location>
        <begin position="504"/>
        <end position="523"/>
    </location>
</feature>
<dbReference type="PANTHER" id="PTHR36851:SF1">
    <property type="entry name" value="GLYCO_TRANS_2-LIKE DOMAIN-CONTAINING PROTEIN"/>
    <property type="match status" value="1"/>
</dbReference>
<evidence type="ECO:0000256" key="1">
    <source>
        <dbReference type="SAM" id="Phobius"/>
    </source>
</evidence>
<name>A0A410P2Z2_VELA1</name>
<feature type="transmembrane region" description="Helical" evidence="1">
    <location>
        <begin position="48"/>
        <end position="71"/>
    </location>
</feature>
<accession>A0A410P2Z2</accession>
<evidence type="ECO:0000259" key="2">
    <source>
        <dbReference type="Pfam" id="PF13632"/>
    </source>
</evidence>
<dbReference type="SUPFAM" id="SSF53448">
    <property type="entry name" value="Nucleotide-diphospho-sugar transferases"/>
    <property type="match status" value="1"/>
</dbReference>
<protein>
    <recommendedName>
        <fullName evidence="2">Glycosyltransferase 2-like domain-containing protein</fullName>
    </recommendedName>
</protein>
<feature type="transmembrane region" description="Helical" evidence="1">
    <location>
        <begin position="469"/>
        <end position="488"/>
    </location>
</feature>
<dbReference type="Gene3D" id="3.90.550.10">
    <property type="entry name" value="Spore Coat Polysaccharide Biosynthesis Protein SpsA, Chain A"/>
    <property type="match status" value="1"/>
</dbReference>
<keyword evidence="1" id="KW-0472">Membrane</keyword>
<reference evidence="3 4" key="1">
    <citation type="submission" date="2017-01" db="EMBL/GenBank/DDBJ databases">
        <title>First insights into the biology of 'candidatus Vampirococcus archaeovorus'.</title>
        <authorList>
            <person name="Kizina J."/>
            <person name="Jordan S."/>
            <person name="Stueber K."/>
            <person name="Reinhardt R."/>
            <person name="Harder J."/>
        </authorList>
    </citation>
    <scope>NUCLEOTIDE SEQUENCE [LARGE SCALE GENOMIC DNA]</scope>
    <source>
        <strain evidence="3 4">LiM</strain>
    </source>
</reference>
<feature type="transmembrane region" description="Helical" evidence="1">
    <location>
        <begin position="20"/>
        <end position="42"/>
    </location>
</feature>